<name>A0A453SCX4_AEGTS</name>
<reference evidence="3" key="2">
    <citation type="journal article" date="2017" name="Nat. Plants">
        <title>The Aegilops tauschii genome reveals multiple impacts of transposons.</title>
        <authorList>
            <person name="Zhao G."/>
            <person name="Zou C."/>
            <person name="Li K."/>
            <person name="Wang K."/>
            <person name="Li T."/>
            <person name="Gao L."/>
            <person name="Zhang X."/>
            <person name="Wang H."/>
            <person name="Yang Z."/>
            <person name="Liu X."/>
            <person name="Jiang W."/>
            <person name="Mao L."/>
            <person name="Kong X."/>
            <person name="Jiao Y."/>
            <person name="Jia J."/>
        </authorList>
    </citation>
    <scope>NUCLEOTIDE SEQUENCE [LARGE SCALE GENOMIC DNA]</scope>
    <source>
        <strain evidence="3">cv. AL8/78</strain>
    </source>
</reference>
<accession>A0A453SCX4</accession>
<feature type="compositionally biased region" description="Basic residues" evidence="1">
    <location>
        <begin position="39"/>
        <end position="56"/>
    </location>
</feature>
<reference evidence="3" key="1">
    <citation type="journal article" date="2014" name="Science">
        <title>Ancient hybridizations among the ancestral genomes of bread wheat.</title>
        <authorList>
            <consortium name="International Wheat Genome Sequencing Consortium,"/>
            <person name="Marcussen T."/>
            <person name="Sandve S.R."/>
            <person name="Heier L."/>
            <person name="Spannagl M."/>
            <person name="Pfeifer M."/>
            <person name="Jakobsen K.S."/>
            <person name="Wulff B.B."/>
            <person name="Steuernagel B."/>
            <person name="Mayer K.F."/>
            <person name="Olsen O.A."/>
        </authorList>
    </citation>
    <scope>NUCLEOTIDE SEQUENCE [LARGE SCALE GENOMIC DNA]</scope>
    <source>
        <strain evidence="3">cv. AL8/78</strain>
    </source>
</reference>
<dbReference type="AlphaFoldDB" id="A0A453SCX4"/>
<dbReference type="Proteomes" id="UP000015105">
    <property type="component" value="Chromosome 7D"/>
</dbReference>
<reference evidence="2" key="4">
    <citation type="submission" date="2019-03" db="UniProtKB">
        <authorList>
            <consortium name="EnsemblPlants"/>
        </authorList>
    </citation>
    <scope>IDENTIFICATION</scope>
</reference>
<sequence length="113" mass="12332">QIEYGHSGKPRKSESIARHFPSDGTNRDAPSDGPSQFGHPRHRAKIPSRPLRRHPYRPPPLLLSHQPHSSSRSGAARVSSGHEPLNPTTLPPPSPTTTRQFSRCASPPASIRG</sequence>
<dbReference type="EnsemblPlants" id="AET7Gv20896900.7">
    <property type="protein sequence ID" value="AET7Gv20896900.7"/>
    <property type="gene ID" value="AET7Gv20896900"/>
</dbReference>
<feature type="compositionally biased region" description="Low complexity" evidence="1">
    <location>
        <begin position="62"/>
        <end position="88"/>
    </location>
</feature>
<dbReference type="Gramene" id="AET7Gv20896900.7">
    <property type="protein sequence ID" value="AET7Gv20896900.7"/>
    <property type="gene ID" value="AET7Gv20896900"/>
</dbReference>
<evidence type="ECO:0000313" key="3">
    <source>
        <dbReference type="Proteomes" id="UP000015105"/>
    </source>
</evidence>
<reference evidence="2" key="3">
    <citation type="journal article" date="2017" name="Nature">
        <title>Genome sequence of the progenitor of the wheat D genome Aegilops tauschii.</title>
        <authorList>
            <person name="Luo M.C."/>
            <person name="Gu Y.Q."/>
            <person name="Puiu D."/>
            <person name="Wang H."/>
            <person name="Twardziok S.O."/>
            <person name="Deal K.R."/>
            <person name="Huo N."/>
            <person name="Zhu T."/>
            <person name="Wang L."/>
            <person name="Wang Y."/>
            <person name="McGuire P.E."/>
            <person name="Liu S."/>
            <person name="Long H."/>
            <person name="Ramasamy R.K."/>
            <person name="Rodriguez J.C."/>
            <person name="Van S.L."/>
            <person name="Yuan L."/>
            <person name="Wang Z."/>
            <person name="Xia Z."/>
            <person name="Xiao L."/>
            <person name="Anderson O.D."/>
            <person name="Ouyang S."/>
            <person name="Liang Y."/>
            <person name="Zimin A.V."/>
            <person name="Pertea G."/>
            <person name="Qi P."/>
            <person name="Bennetzen J.L."/>
            <person name="Dai X."/>
            <person name="Dawson M.W."/>
            <person name="Muller H.G."/>
            <person name="Kugler K."/>
            <person name="Rivarola-Duarte L."/>
            <person name="Spannagl M."/>
            <person name="Mayer K.F.X."/>
            <person name="Lu F.H."/>
            <person name="Bevan M.W."/>
            <person name="Leroy P."/>
            <person name="Li P."/>
            <person name="You F.M."/>
            <person name="Sun Q."/>
            <person name="Liu Z."/>
            <person name="Lyons E."/>
            <person name="Wicker T."/>
            <person name="Salzberg S.L."/>
            <person name="Devos K.M."/>
            <person name="Dvorak J."/>
        </authorList>
    </citation>
    <scope>NUCLEOTIDE SEQUENCE [LARGE SCALE GENOMIC DNA]</scope>
    <source>
        <strain evidence="2">cv. AL8/78</strain>
    </source>
</reference>
<reference evidence="2" key="5">
    <citation type="journal article" date="2021" name="G3 (Bethesda)">
        <title>Aegilops tauschii genome assembly Aet v5.0 features greater sequence contiguity and improved annotation.</title>
        <authorList>
            <person name="Wang L."/>
            <person name="Zhu T."/>
            <person name="Rodriguez J.C."/>
            <person name="Deal K.R."/>
            <person name="Dubcovsky J."/>
            <person name="McGuire P.E."/>
            <person name="Lux T."/>
            <person name="Spannagl M."/>
            <person name="Mayer K.F.X."/>
            <person name="Baldrich P."/>
            <person name="Meyers B.C."/>
            <person name="Huo N."/>
            <person name="Gu Y.Q."/>
            <person name="Zhou H."/>
            <person name="Devos K.M."/>
            <person name="Bennetzen J.L."/>
            <person name="Unver T."/>
            <person name="Budak H."/>
            <person name="Gulick P.J."/>
            <person name="Galiba G."/>
            <person name="Kalapos B."/>
            <person name="Nelson D.R."/>
            <person name="Li P."/>
            <person name="You F.M."/>
            <person name="Luo M.C."/>
            <person name="Dvorak J."/>
        </authorList>
    </citation>
    <scope>NUCLEOTIDE SEQUENCE [LARGE SCALE GENOMIC DNA]</scope>
    <source>
        <strain evidence="2">cv. AL8/78</strain>
    </source>
</reference>
<proteinExistence type="predicted"/>
<feature type="region of interest" description="Disordered" evidence="1">
    <location>
        <begin position="1"/>
        <end position="113"/>
    </location>
</feature>
<evidence type="ECO:0000313" key="2">
    <source>
        <dbReference type="EnsemblPlants" id="AET7Gv20896900.7"/>
    </source>
</evidence>
<organism evidence="2 3">
    <name type="scientific">Aegilops tauschii subsp. strangulata</name>
    <name type="common">Goatgrass</name>
    <dbReference type="NCBI Taxonomy" id="200361"/>
    <lineage>
        <taxon>Eukaryota</taxon>
        <taxon>Viridiplantae</taxon>
        <taxon>Streptophyta</taxon>
        <taxon>Embryophyta</taxon>
        <taxon>Tracheophyta</taxon>
        <taxon>Spermatophyta</taxon>
        <taxon>Magnoliopsida</taxon>
        <taxon>Liliopsida</taxon>
        <taxon>Poales</taxon>
        <taxon>Poaceae</taxon>
        <taxon>BOP clade</taxon>
        <taxon>Pooideae</taxon>
        <taxon>Triticodae</taxon>
        <taxon>Triticeae</taxon>
        <taxon>Triticinae</taxon>
        <taxon>Aegilops</taxon>
    </lineage>
</organism>
<protein>
    <submittedName>
        <fullName evidence="2">Uncharacterized protein</fullName>
    </submittedName>
</protein>
<feature type="compositionally biased region" description="Basic and acidic residues" evidence="1">
    <location>
        <begin position="11"/>
        <end position="30"/>
    </location>
</feature>
<keyword evidence="3" id="KW-1185">Reference proteome</keyword>
<evidence type="ECO:0000256" key="1">
    <source>
        <dbReference type="SAM" id="MobiDB-lite"/>
    </source>
</evidence>